<feature type="compositionally biased region" description="Basic and acidic residues" evidence="1">
    <location>
        <begin position="1"/>
        <end position="27"/>
    </location>
</feature>
<protein>
    <submittedName>
        <fullName evidence="2">Uncharacterized protein</fullName>
    </submittedName>
</protein>
<feature type="region of interest" description="Disordered" evidence="1">
    <location>
        <begin position="146"/>
        <end position="176"/>
    </location>
</feature>
<sequence>MDSSTIDRTEEDSHQEASHREEEDHLVSRWNSQKTPAFPLPLGLVSPKFPKRQVSAGLKMSSSPDRVNEPIVEGCADAPPLPPPCPLGTRNSCPPRIPMRKESVGMPLVPDVVGAKKPIFPPPLSKIQNPPKYPIRQESVGCKLLSDSTHHRRANIYQSTRSPSISPDRRIRSQAA</sequence>
<dbReference type="Proteomes" id="UP001153069">
    <property type="component" value="Unassembled WGS sequence"/>
</dbReference>
<name>A0A9N8D6N0_9STRA</name>
<keyword evidence="3" id="KW-1185">Reference proteome</keyword>
<proteinExistence type="predicted"/>
<dbReference type="EMBL" id="CAICTM010000020">
    <property type="protein sequence ID" value="CAB9497447.1"/>
    <property type="molecule type" value="Genomic_DNA"/>
</dbReference>
<accession>A0A9N8D6N0</accession>
<evidence type="ECO:0000313" key="2">
    <source>
        <dbReference type="EMBL" id="CAB9497447.1"/>
    </source>
</evidence>
<feature type="region of interest" description="Disordered" evidence="1">
    <location>
        <begin position="1"/>
        <end position="99"/>
    </location>
</feature>
<dbReference type="AlphaFoldDB" id="A0A9N8D6N0"/>
<evidence type="ECO:0000256" key="1">
    <source>
        <dbReference type="SAM" id="MobiDB-lite"/>
    </source>
</evidence>
<gene>
    <name evidence="2" type="ORF">SEMRO_20_G013960.1</name>
</gene>
<evidence type="ECO:0000313" key="3">
    <source>
        <dbReference type="Proteomes" id="UP001153069"/>
    </source>
</evidence>
<reference evidence="2" key="1">
    <citation type="submission" date="2020-06" db="EMBL/GenBank/DDBJ databases">
        <authorList>
            <consortium name="Plant Systems Biology data submission"/>
        </authorList>
    </citation>
    <scope>NUCLEOTIDE SEQUENCE</scope>
    <source>
        <strain evidence="2">D6</strain>
    </source>
</reference>
<organism evidence="2 3">
    <name type="scientific">Seminavis robusta</name>
    <dbReference type="NCBI Taxonomy" id="568900"/>
    <lineage>
        <taxon>Eukaryota</taxon>
        <taxon>Sar</taxon>
        <taxon>Stramenopiles</taxon>
        <taxon>Ochrophyta</taxon>
        <taxon>Bacillariophyta</taxon>
        <taxon>Bacillariophyceae</taxon>
        <taxon>Bacillariophycidae</taxon>
        <taxon>Naviculales</taxon>
        <taxon>Naviculaceae</taxon>
        <taxon>Seminavis</taxon>
    </lineage>
</organism>
<comment type="caution">
    <text evidence="2">The sequence shown here is derived from an EMBL/GenBank/DDBJ whole genome shotgun (WGS) entry which is preliminary data.</text>
</comment>
<feature type="compositionally biased region" description="Basic and acidic residues" evidence="1">
    <location>
        <begin position="167"/>
        <end position="176"/>
    </location>
</feature>